<evidence type="ECO:0000259" key="2">
    <source>
        <dbReference type="Pfam" id="PF15262"/>
    </source>
</evidence>
<proteinExistence type="predicted"/>
<name>A0A1B6E1P0_9HEMI</name>
<feature type="compositionally biased region" description="Low complexity" evidence="1">
    <location>
        <begin position="111"/>
        <end position="124"/>
    </location>
</feature>
<feature type="compositionally biased region" description="Basic and acidic residues" evidence="1">
    <location>
        <begin position="1054"/>
        <end position="1070"/>
    </location>
</feature>
<sequence>MVYLLSIHSIRWGRLADTRHEAQGSRFHPLRGLRRMFRRKERRPPEVLTESANELRASQEEIANQEVRLRSSKVVVDNKARRRSGNGLHSAGLSVSHDSIFTPEHRSAETSSELDVESSSSLSVQRLTTAKTGVQAELLDAVRRRRARDETTSDDEEDLGLPRSPSSNSPTTADVLLEKVLKENVNKSSHSTCSDGSLLSMGSSEMDEDSFGQSSHHSSKISLHDKRPPSSLTFSSSPVQDFDMDEVTSAPLSHSAARHKMAVKPKRTHGAPRRRRGPQIVGVSSLPATPEVNEDVSSSISGQSVTNDLTSNKGKIETPASTLPYVTAQLKSASLPPGLAPTWDECTTKLSRSQSSATNRNLDSATVGELDEPENTKKEDISFFGRLLLRRSGKKKKVIEETALELPQKRMDEKGRYVHEVTKFGRHHPASRQRIEPINIPEEKSITRMHVSYSAPSPPNSPSLSKDISHKDTEITVENKLVGQRVIPIDINSHVQQSSLIKKSQSFRLDESLSFLSLETPSLPLGIGTDIDSENTGDSLDSQERSSSDIVDSIDQIGVYNKCLVEDINNTKEGHLQVLVQSKKEESNVENSAQEVITEESHEPSKIYKSNSASSENLNHQMTIPVGINNVNSTQDSSPVKDIIKPEPRKTLNIDKVKDEKKEIQYFPIPAPRPSKTRNTEVKTSGVPEFLRVQLNHVDNKPTVNVVLSTNSEFQKTETSSITSEHKDNGNSIKEVHNETKVSVTGSSGHTEEIKIKTETKIEDLKPESVLKKQDQFVKSKEPIDIGKSFTQRTSAPISITNQKYSIVSITSNGKIESSEISVSSNQSNNMKDDDKLQCSVVSSKESSPVKIVFRQKSFSLDGKSRDQLYPEKSNNNDTTKTPLNRMSDSDKGKKCPIINDPQFKKSQDSIGSEENITDGNSYGSTDTLGSQDSCEVVLRRKSLSRDVSKQKDEEPELLKVFARRSLKVRDCDFPSDIEINNNPIKSRDSDKENECGDSPPEERKKIKEPLTEKGRLEAEKSTNISFKYQNNLNSNVDDINNTSILPLHRKENNSYEKRQRSRTMPDSKILEPPTSKVTHRVLSNIYTDKDVEVISLEKLDDKHEEENVPKFKRIQQRKEEWEKRAQMALKKSRP</sequence>
<feature type="region of interest" description="Disordered" evidence="1">
    <location>
        <begin position="141"/>
        <end position="172"/>
    </location>
</feature>
<feature type="region of interest" description="Disordered" evidence="1">
    <location>
        <begin position="974"/>
        <end position="1015"/>
    </location>
</feature>
<feature type="compositionally biased region" description="Polar residues" evidence="1">
    <location>
        <begin position="351"/>
        <end position="364"/>
    </location>
</feature>
<protein>
    <recommendedName>
        <fullName evidence="2">DUF4592 domain-containing protein</fullName>
    </recommendedName>
</protein>
<feature type="compositionally biased region" description="Basic and acidic residues" evidence="1">
    <location>
        <begin position="986"/>
        <end position="1015"/>
    </location>
</feature>
<feature type="region of interest" description="Disordered" evidence="1">
    <location>
        <begin position="1054"/>
        <end position="1075"/>
    </location>
</feature>
<feature type="region of interest" description="Disordered" evidence="1">
    <location>
        <begin position="78"/>
        <end position="127"/>
    </location>
</feature>
<feature type="region of interest" description="Disordered" evidence="1">
    <location>
        <begin position="821"/>
        <end position="842"/>
    </location>
</feature>
<feature type="region of interest" description="Disordered" evidence="1">
    <location>
        <begin position="526"/>
        <end position="548"/>
    </location>
</feature>
<feature type="region of interest" description="Disordered" evidence="1">
    <location>
        <begin position="351"/>
        <end position="370"/>
    </location>
</feature>
<feature type="region of interest" description="Disordered" evidence="1">
    <location>
        <begin position="252"/>
        <end position="315"/>
    </location>
</feature>
<gene>
    <name evidence="3" type="ORF">g.21830</name>
</gene>
<dbReference type="InterPro" id="IPR028030">
    <property type="entry name" value="DUF4592"/>
</dbReference>
<feature type="compositionally biased region" description="Polar residues" evidence="1">
    <location>
        <begin position="295"/>
        <end position="313"/>
    </location>
</feature>
<dbReference type="EMBL" id="GEDC01005452">
    <property type="protein sequence ID" value="JAS31846.1"/>
    <property type="molecule type" value="Transcribed_RNA"/>
</dbReference>
<dbReference type="AlphaFoldDB" id="A0A1B6E1P0"/>
<feature type="compositionally biased region" description="Basic residues" evidence="1">
    <location>
        <begin position="256"/>
        <end position="277"/>
    </location>
</feature>
<organism evidence="3">
    <name type="scientific">Clastoptera arizonana</name>
    <name type="common">Arizona spittle bug</name>
    <dbReference type="NCBI Taxonomy" id="38151"/>
    <lineage>
        <taxon>Eukaryota</taxon>
        <taxon>Metazoa</taxon>
        <taxon>Ecdysozoa</taxon>
        <taxon>Arthropoda</taxon>
        <taxon>Hexapoda</taxon>
        <taxon>Insecta</taxon>
        <taxon>Pterygota</taxon>
        <taxon>Neoptera</taxon>
        <taxon>Paraneoptera</taxon>
        <taxon>Hemiptera</taxon>
        <taxon>Auchenorrhyncha</taxon>
        <taxon>Cercopoidea</taxon>
        <taxon>Clastopteridae</taxon>
        <taxon>Clastoptera</taxon>
    </lineage>
</organism>
<feature type="region of interest" description="Disordered" evidence="1">
    <location>
        <begin position="185"/>
        <end position="238"/>
    </location>
</feature>
<feature type="compositionally biased region" description="Polar residues" evidence="1">
    <location>
        <begin position="186"/>
        <end position="203"/>
    </location>
</feature>
<feature type="compositionally biased region" description="Polar residues" evidence="1">
    <location>
        <begin position="909"/>
        <end position="934"/>
    </location>
</feature>
<feature type="domain" description="DUF4592" evidence="2">
    <location>
        <begin position="145"/>
        <end position="267"/>
    </location>
</feature>
<feature type="compositionally biased region" description="Low complexity" evidence="1">
    <location>
        <begin position="821"/>
        <end position="830"/>
    </location>
</feature>
<feature type="compositionally biased region" description="Polar residues" evidence="1">
    <location>
        <begin position="873"/>
        <end position="887"/>
    </location>
</feature>
<evidence type="ECO:0000313" key="3">
    <source>
        <dbReference type="EMBL" id="JAS31846.1"/>
    </source>
</evidence>
<evidence type="ECO:0000256" key="1">
    <source>
        <dbReference type="SAM" id="MobiDB-lite"/>
    </source>
</evidence>
<reference evidence="3" key="1">
    <citation type="submission" date="2015-12" db="EMBL/GenBank/DDBJ databases">
        <title>De novo transcriptome assembly of four potential Pierce s Disease insect vectors from Arizona vineyards.</title>
        <authorList>
            <person name="Tassone E.E."/>
        </authorList>
    </citation>
    <scope>NUCLEOTIDE SEQUENCE</scope>
</reference>
<dbReference type="Pfam" id="PF15262">
    <property type="entry name" value="DUF4592"/>
    <property type="match status" value="1"/>
</dbReference>
<accession>A0A1B6E1P0</accession>
<feature type="region of interest" description="Disordered" evidence="1">
    <location>
        <begin position="864"/>
        <end position="935"/>
    </location>
</feature>